<evidence type="ECO:0000259" key="4">
    <source>
        <dbReference type="PROSITE" id="PS51987"/>
    </source>
</evidence>
<dbReference type="InterPro" id="IPR008146">
    <property type="entry name" value="Gln_synth_cat_dom"/>
</dbReference>
<dbReference type="PROSITE" id="PS51987">
    <property type="entry name" value="GS_CATALYTIC"/>
    <property type="match status" value="1"/>
</dbReference>
<keyword evidence="1" id="KW-0436">Ligase</keyword>
<comment type="similarity">
    <text evidence="2 3">Belongs to the glutamine synthetase family.</text>
</comment>
<evidence type="ECO:0000256" key="2">
    <source>
        <dbReference type="PROSITE-ProRule" id="PRU01331"/>
    </source>
</evidence>
<dbReference type="SUPFAM" id="SSF55931">
    <property type="entry name" value="Glutamine synthetase/guanido kinase"/>
    <property type="match status" value="1"/>
</dbReference>
<organism evidence="5 6">
    <name type="scientific">Lachnellula willkommii</name>
    <dbReference type="NCBI Taxonomy" id="215461"/>
    <lineage>
        <taxon>Eukaryota</taxon>
        <taxon>Fungi</taxon>
        <taxon>Dikarya</taxon>
        <taxon>Ascomycota</taxon>
        <taxon>Pezizomycotina</taxon>
        <taxon>Leotiomycetes</taxon>
        <taxon>Helotiales</taxon>
        <taxon>Lachnaceae</taxon>
        <taxon>Lachnellula</taxon>
    </lineage>
</organism>
<dbReference type="GO" id="GO:0004356">
    <property type="term" value="F:glutamine synthetase activity"/>
    <property type="evidence" value="ECO:0007669"/>
    <property type="project" value="InterPro"/>
</dbReference>
<evidence type="ECO:0000313" key="6">
    <source>
        <dbReference type="Proteomes" id="UP000315522"/>
    </source>
</evidence>
<dbReference type="Gene3D" id="3.30.590.10">
    <property type="entry name" value="Glutamine synthetase/guanido kinase, catalytic domain"/>
    <property type="match status" value="1"/>
</dbReference>
<evidence type="ECO:0000256" key="3">
    <source>
        <dbReference type="RuleBase" id="RU000384"/>
    </source>
</evidence>
<proteinExistence type="inferred from homology"/>
<feature type="domain" description="GS catalytic" evidence="4">
    <location>
        <begin position="127"/>
        <end position="442"/>
    </location>
</feature>
<accession>A0A559MHT0</accession>
<protein>
    <submittedName>
        <fullName evidence="5">Protein fluG</fullName>
    </submittedName>
</protein>
<name>A0A559MHT0_9HELO</name>
<gene>
    <name evidence="5" type="primary">fluG_0</name>
    <name evidence="5" type="ORF">LAWI1_G001645</name>
</gene>
<comment type="caution">
    <text evidence="5">The sequence shown here is derived from an EMBL/GenBank/DDBJ whole genome shotgun (WGS) entry which is preliminary data.</text>
</comment>
<keyword evidence="6" id="KW-1185">Reference proteome</keyword>
<dbReference type="PANTHER" id="PTHR43785:SF2">
    <property type="entry name" value="TYPE-1 GLUTAMINE SYNTHETASE 1"/>
    <property type="match status" value="1"/>
</dbReference>
<dbReference type="EMBL" id="QGML01000300">
    <property type="protein sequence ID" value="TVY92521.1"/>
    <property type="molecule type" value="Genomic_DNA"/>
</dbReference>
<dbReference type="Pfam" id="PF00120">
    <property type="entry name" value="Gln-synt_C"/>
    <property type="match status" value="1"/>
</dbReference>
<sequence length="442" mass="49663">MGELAPRASHSGDVKILETFLASNPSVEYIRYQWIDYSGLLSARVATKSFALSLGRKDSSLTTPSPILTALIIDNSVQFEDIEVGQDELFADWSSLKVCHYAPKHAMVMCFVKEGGQKDGKDFRRCPRSRLQELCSTVKGKHGLDFLVGMEIEFCMFDESSGMPKPVNMVAHTYSAASINNNYLPIVEEIVECIQKVGIEVRQFHSEGGPGLFEISTQPMAPLQSADALVYCHETIRNISRKHGLHGTVYPKPFEKLSGVGSHIHLSMSRLDKQENFLAGLLENWRALAAFYMPNYDSNLRVRPEERVFWSLQNRTATHRKIKDGHWELRSVDATANPYLAMTAILTAGIIGFEKEKSLNMKDPKKLVFKGMEDDEATDLGILHKMPTSLKAAIDSLKLADELKDALGPELIDRYVKVKTKEEENFGKLIGSERRELSMRVF</sequence>
<evidence type="ECO:0000313" key="5">
    <source>
        <dbReference type="EMBL" id="TVY92521.1"/>
    </source>
</evidence>
<evidence type="ECO:0000256" key="1">
    <source>
        <dbReference type="ARBA" id="ARBA00022598"/>
    </source>
</evidence>
<dbReference type="InterPro" id="IPR014746">
    <property type="entry name" value="Gln_synth/guanido_kin_cat_dom"/>
</dbReference>
<dbReference type="Proteomes" id="UP000315522">
    <property type="component" value="Unassembled WGS sequence"/>
</dbReference>
<reference evidence="5 6" key="1">
    <citation type="submission" date="2018-05" db="EMBL/GenBank/DDBJ databases">
        <title>Genome sequencing and assembly of the regulated plant pathogen Lachnellula willkommii and related sister species for the development of diagnostic species identification markers.</title>
        <authorList>
            <person name="Giroux E."/>
            <person name="Bilodeau G."/>
        </authorList>
    </citation>
    <scope>NUCLEOTIDE SEQUENCE [LARGE SCALE GENOMIC DNA]</scope>
    <source>
        <strain evidence="5 6">CBS 172.35</strain>
    </source>
</reference>
<dbReference type="SMART" id="SM01230">
    <property type="entry name" value="Gln-synt_C"/>
    <property type="match status" value="1"/>
</dbReference>
<dbReference type="PANTHER" id="PTHR43785">
    <property type="entry name" value="GAMMA-GLUTAMYLPUTRESCINE SYNTHETASE"/>
    <property type="match status" value="1"/>
</dbReference>
<dbReference type="AlphaFoldDB" id="A0A559MHT0"/>